<dbReference type="GO" id="GO:0005829">
    <property type="term" value="C:cytosol"/>
    <property type="evidence" value="ECO:0007669"/>
    <property type="project" value="TreeGrafter"/>
</dbReference>
<sequence>MKENIKPYNFGEFISELFLKYILIKEYSLDSNFQLAHNKYGKPKLKNKNLFFNISHSGVWIVCAVDSIPIGIDIEEMSYVDCSIAKKFLHIDEYYYIFDCKEKRKQIESFYSMWTLKESYVKEIGVGLSHRLNLFKVIKLINGKWIINDKGNIHHLKQYRFAPKYIMSVCTTRNKFPNTISLITFNQIEDFIKHQ</sequence>
<dbReference type="InterPro" id="IPR037143">
    <property type="entry name" value="4-PPantetheinyl_Trfase_dom_sf"/>
</dbReference>
<evidence type="ECO:0000256" key="1">
    <source>
        <dbReference type="ARBA" id="ARBA00010990"/>
    </source>
</evidence>
<dbReference type="Pfam" id="PF01648">
    <property type="entry name" value="ACPS"/>
    <property type="match status" value="1"/>
</dbReference>
<dbReference type="PANTHER" id="PTHR12215">
    <property type="entry name" value="PHOSPHOPANTETHEINE TRANSFERASE"/>
    <property type="match status" value="1"/>
</dbReference>
<dbReference type="Gene3D" id="3.90.470.20">
    <property type="entry name" value="4'-phosphopantetheinyl transferase domain"/>
    <property type="match status" value="2"/>
</dbReference>
<evidence type="ECO:0000256" key="2">
    <source>
        <dbReference type="ARBA" id="ARBA00022679"/>
    </source>
</evidence>
<dbReference type="GO" id="GO:0008897">
    <property type="term" value="F:holo-[acyl-carrier-protein] synthase activity"/>
    <property type="evidence" value="ECO:0007669"/>
    <property type="project" value="InterPro"/>
</dbReference>
<keyword evidence="2" id="KW-0808">Transferase</keyword>
<dbReference type="InterPro" id="IPR050559">
    <property type="entry name" value="P-Pant_transferase_sf"/>
</dbReference>
<accession>A0A3A9KJ89</accession>
<gene>
    <name evidence="4" type="ORF">CR203_23395</name>
</gene>
<protein>
    <recommendedName>
        <fullName evidence="3">4'-phosphopantetheinyl transferase domain-containing protein</fullName>
    </recommendedName>
</protein>
<evidence type="ECO:0000313" key="5">
    <source>
        <dbReference type="Proteomes" id="UP000281498"/>
    </source>
</evidence>
<dbReference type="AlphaFoldDB" id="A0A3A9KJ89"/>
<dbReference type="SUPFAM" id="SSF56214">
    <property type="entry name" value="4'-phosphopantetheinyl transferase"/>
    <property type="match status" value="2"/>
</dbReference>
<proteinExistence type="inferred from homology"/>
<comment type="caution">
    <text evidence="4">The sequence shown here is derived from an EMBL/GenBank/DDBJ whole genome shotgun (WGS) entry which is preliminary data.</text>
</comment>
<dbReference type="GO" id="GO:0019878">
    <property type="term" value="P:lysine biosynthetic process via aminoadipic acid"/>
    <property type="evidence" value="ECO:0007669"/>
    <property type="project" value="TreeGrafter"/>
</dbReference>
<feature type="domain" description="4'-phosphopantetheinyl transferase" evidence="3">
    <location>
        <begin position="69"/>
        <end position="152"/>
    </location>
</feature>
<dbReference type="PANTHER" id="PTHR12215:SF10">
    <property type="entry name" value="L-AMINOADIPATE-SEMIALDEHYDE DEHYDROGENASE-PHOSPHOPANTETHEINYL TRANSFERASE"/>
    <property type="match status" value="1"/>
</dbReference>
<keyword evidence="5" id="KW-1185">Reference proteome</keyword>
<dbReference type="Proteomes" id="UP000281498">
    <property type="component" value="Unassembled WGS sequence"/>
</dbReference>
<reference evidence="4 5" key="1">
    <citation type="submission" date="2017-10" db="EMBL/GenBank/DDBJ databases">
        <title>Bacillus sp. nov., a halophilic bacterium isolated from a Keqin Lake.</title>
        <authorList>
            <person name="Wang H."/>
        </authorList>
    </citation>
    <scope>NUCLEOTIDE SEQUENCE [LARGE SCALE GENOMIC DNA]</scope>
    <source>
        <strain evidence="4 5">KCTC 13187</strain>
    </source>
</reference>
<organism evidence="4 5">
    <name type="scientific">Salipaludibacillus neizhouensis</name>
    <dbReference type="NCBI Taxonomy" id="885475"/>
    <lineage>
        <taxon>Bacteria</taxon>
        <taxon>Bacillati</taxon>
        <taxon>Bacillota</taxon>
        <taxon>Bacilli</taxon>
        <taxon>Bacillales</taxon>
        <taxon>Bacillaceae</taxon>
    </lineage>
</organism>
<dbReference type="InterPro" id="IPR008278">
    <property type="entry name" value="4-PPantetheinyl_Trfase_dom"/>
</dbReference>
<comment type="similarity">
    <text evidence="1">Belongs to the P-Pant transferase superfamily. Gsp/Sfp/HetI/AcpT family.</text>
</comment>
<dbReference type="GO" id="GO:0000287">
    <property type="term" value="F:magnesium ion binding"/>
    <property type="evidence" value="ECO:0007669"/>
    <property type="project" value="InterPro"/>
</dbReference>
<evidence type="ECO:0000259" key="3">
    <source>
        <dbReference type="Pfam" id="PF01648"/>
    </source>
</evidence>
<name>A0A3A9KJ89_9BACI</name>
<dbReference type="EMBL" id="PDOE01000027">
    <property type="protein sequence ID" value="RKL64956.1"/>
    <property type="molecule type" value="Genomic_DNA"/>
</dbReference>
<evidence type="ECO:0000313" key="4">
    <source>
        <dbReference type="EMBL" id="RKL64956.1"/>
    </source>
</evidence>